<evidence type="ECO:0000313" key="3">
    <source>
        <dbReference type="EMBL" id="KAI5080288.1"/>
    </source>
</evidence>
<dbReference type="FunFam" id="1.25.40.10:FF:000090">
    <property type="entry name" value="Pentatricopeptide repeat-containing protein, chloroplastic"/>
    <property type="match status" value="1"/>
</dbReference>
<feature type="repeat" description="PPR" evidence="2">
    <location>
        <begin position="248"/>
        <end position="282"/>
    </location>
</feature>
<sequence>MALQAVPSPYLQTGFFEQLRVLCKKVQIDDALNLMEVMHHNGLSPSFGDFYCLIQGCIQKKDLVAAGAVCAYVMKGRLQLDLFLGSHLIHMFSSCGSLSEAAAVFQNLQEPTVFAWSAIISAHMKHGQHEGALTYYQRMQQSSVQPDGHVFVATIKACTNLKDTIAGRLLHGHVLNRSLEPHTVIANSLIDMYTKCGSMEDAFTVFNRMQKRDVISYNSFIAGLVHHRQCKQASNIVEQMVSHGVEPNNITWNTILSGYAQSGDVELALKIFGDMQERKKRPDLFTFASAFKACASKGALDEGKWIHGQLIESSIDLDMHVHNALVDMYIKCERMEDAYKEIQNLPARDVVTWTSMITGYAQLGRVNDAIKMLREMHQENKFPDQFTFASLLKACTNAAAFNLGKLIHSYIAENGFEWDKYISSALIDLYAKCASFACAYTLFGQLFDKDIVACGALIGGLSVHGKYVSALECVNSMLQEGLNPNAVILLSLLSACSQLGIADEGESLFRSMTKAHAIIPTVEHYNLVVDLLGRAGHLNKANQILQSMPLQANIEGWTSLLNSCWWYNNVHLGRDSFDRVRASNKQDASIYVLMSNIYINAHMLKDAESIQEMLHRESLSKEAGLACIEVRNLVHDFCVEDKSHPQNDCINQKVRSLHVLFRNEGYVPTFG</sequence>
<comment type="caution">
    <text evidence="3">The sequence shown here is derived from an EMBL/GenBank/DDBJ whole genome shotgun (WGS) entry which is preliminary data.</text>
</comment>
<dbReference type="InterPro" id="IPR046848">
    <property type="entry name" value="E_motif"/>
</dbReference>
<dbReference type="InterPro" id="IPR002885">
    <property type="entry name" value="PPR_rpt"/>
</dbReference>
<dbReference type="EMBL" id="JABFUD020000005">
    <property type="protein sequence ID" value="KAI5080288.1"/>
    <property type="molecule type" value="Genomic_DNA"/>
</dbReference>
<feature type="repeat" description="PPR" evidence="2">
    <location>
        <begin position="450"/>
        <end position="484"/>
    </location>
</feature>
<reference evidence="3 4" key="1">
    <citation type="submission" date="2021-01" db="EMBL/GenBank/DDBJ databases">
        <title>Adiantum capillus-veneris genome.</title>
        <authorList>
            <person name="Fang Y."/>
            <person name="Liao Q."/>
        </authorList>
    </citation>
    <scope>NUCLEOTIDE SEQUENCE [LARGE SCALE GENOMIC DNA]</scope>
    <source>
        <strain evidence="3">H3</strain>
        <tissue evidence="3">Leaf</tissue>
    </source>
</reference>
<keyword evidence="4" id="KW-1185">Reference proteome</keyword>
<dbReference type="FunFam" id="1.25.40.10:FF:000393">
    <property type="entry name" value="Pentatricopeptide repeat-containing protein At1g20230"/>
    <property type="match status" value="1"/>
</dbReference>
<dbReference type="AlphaFoldDB" id="A0A9D4ZLP8"/>
<dbReference type="GO" id="GO:0009451">
    <property type="term" value="P:RNA modification"/>
    <property type="evidence" value="ECO:0007669"/>
    <property type="project" value="InterPro"/>
</dbReference>
<dbReference type="Pfam" id="PF01535">
    <property type="entry name" value="PPR"/>
    <property type="match status" value="3"/>
</dbReference>
<dbReference type="FunFam" id="1.25.40.10:FF:000073">
    <property type="entry name" value="Pentatricopeptide repeat-containing protein chloroplastic"/>
    <property type="match status" value="1"/>
</dbReference>
<dbReference type="Pfam" id="PF13041">
    <property type="entry name" value="PPR_2"/>
    <property type="match status" value="3"/>
</dbReference>
<feature type="repeat" description="PPR" evidence="2">
    <location>
        <begin position="182"/>
        <end position="212"/>
    </location>
</feature>
<dbReference type="Pfam" id="PF20431">
    <property type="entry name" value="E_motif"/>
    <property type="match status" value="1"/>
</dbReference>
<protein>
    <recommendedName>
        <fullName evidence="5">Pentatricopeptide repeat-containing protein</fullName>
    </recommendedName>
</protein>
<evidence type="ECO:0000313" key="4">
    <source>
        <dbReference type="Proteomes" id="UP000886520"/>
    </source>
</evidence>
<dbReference type="Proteomes" id="UP000886520">
    <property type="component" value="Chromosome 5"/>
</dbReference>
<evidence type="ECO:0000256" key="1">
    <source>
        <dbReference type="ARBA" id="ARBA00022737"/>
    </source>
</evidence>
<name>A0A9D4ZLP8_ADICA</name>
<keyword evidence="1" id="KW-0677">Repeat</keyword>
<dbReference type="NCBIfam" id="TIGR00756">
    <property type="entry name" value="PPR"/>
    <property type="match status" value="6"/>
</dbReference>
<feature type="repeat" description="PPR" evidence="2">
    <location>
        <begin position="349"/>
        <end position="383"/>
    </location>
</feature>
<dbReference type="Pfam" id="PF13812">
    <property type="entry name" value="PPR_3"/>
    <property type="match status" value="1"/>
</dbReference>
<accession>A0A9D4ZLP8</accession>
<organism evidence="3 4">
    <name type="scientific">Adiantum capillus-veneris</name>
    <name type="common">Maidenhair fern</name>
    <dbReference type="NCBI Taxonomy" id="13818"/>
    <lineage>
        <taxon>Eukaryota</taxon>
        <taxon>Viridiplantae</taxon>
        <taxon>Streptophyta</taxon>
        <taxon>Embryophyta</taxon>
        <taxon>Tracheophyta</taxon>
        <taxon>Polypodiopsida</taxon>
        <taxon>Polypodiidae</taxon>
        <taxon>Polypodiales</taxon>
        <taxon>Pteridineae</taxon>
        <taxon>Pteridaceae</taxon>
        <taxon>Vittarioideae</taxon>
        <taxon>Adiantum</taxon>
    </lineage>
</organism>
<dbReference type="InterPro" id="IPR011990">
    <property type="entry name" value="TPR-like_helical_dom_sf"/>
</dbReference>
<dbReference type="PANTHER" id="PTHR47926">
    <property type="entry name" value="PENTATRICOPEPTIDE REPEAT-CONTAINING PROTEIN"/>
    <property type="match status" value="1"/>
</dbReference>
<proteinExistence type="predicted"/>
<dbReference type="GO" id="GO:0003729">
    <property type="term" value="F:mRNA binding"/>
    <property type="evidence" value="ECO:0007669"/>
    <property type="project" value="UniProtKB-ARBA"/>
</dbReference>
<dbReference type="InterPro" id="IPR046960">
    <property type="entry name" value="PPR_At4g14850-like_plant"/>
</dbReference>
<evidence type="ECO:0008006" key="5">
    <source>
        <dbReference type="Google" id="ProtNLM"/>
    </source>
</evidence>
<dbReference type="Gene3D" id="1.25.40.10">
    <property type="entry name" value="Tetratricopeptide repeat domain"/>
    <property type="match status" value="5"/>
</dbReference>
<dbReference type="PROSITE" id="PS51375">
    <property type="entry name" value="PPR"/>
    <property type="match status" value="6"/>
</dbReference>
<gene>
    <name evidence="3" type="ORF">GOP47_0005767</name>
</gene>
<feature type="repeat" description="PPR" evidence="2">
    <location>
        <begin position="213"/>
        <end position="247"/>
    </location>
</feature>
<feature type="repeat" description="PPR" evidence="2">
    <location>
        <begin position="112"/>
        <end position="146"/>
    </location>
</feature>
<dbReference type="OrthoDB" id="185373at2759"/>
<evidence type="ECO:0000256" key="2">
    <source>
        <dbReference type="PROSITE-ProRule" id="PRU00708"/>
    </source>
</evidence>